<evidence type="ECO:0000256" key="4">
    <source>
        <dbReference type="ARBA" id="ARBA00022475"/>
    </source>
</evidence>
<protein>
    <submittedName>
        <fullName evidence="9">AI-2E family transporter</fullName>
    </submittedName>
</protein>
<evidence type="ECO:0000313" key="9">
    <source>
        <dbReference type="EMBL" id="MBC2399202.1"/>
    </source>
</evidence>
<dbReference type="EMBL" id="JAAZWO010000023">
    <property type="protein sequence ID" value="MBC2399202.1"/>
    <property type="molecule type" value="Genomic_DNA"/>
</dbReference>
<evidence type="ECO:0000256" key="1">
    <source>
        <dbReference type="ARBA" id="ARBA00004651"/>
    </source>
</evidence>
<feature type="transmembrane region" description="Helical" evidence="8">
    <location>
        <begin position="63"/>
        <end position="85"/>
    </location>
</feature>
<dbReference type="PANTHER" id="PTHR21716:SF53">
    <property type="entry name" value="PERMEASE PERM-RELATED"/>
    <property type="match status" value="1"/>
</dbReference>
<evidence type="ECO:0000313" key="10">
    <source>
        <dbReference type="Proteomes" id="UP000563151"/>
    </source>
</evidence>
<comment type="similarity">
    <text evidence="2">Belongs to the autoinducer-2 exporter (AI-2E) (TC 2.A.86) family.</text>
</comment>
<proteinExistence type="inferred from homology"/>
<keyword evidence="5 8" id="KW-0812">Transmembrane</keyword>
<keyword evidence="6 8" id="KW-1133">Transmembrane helix</keyword>
<evidence type="ECO:0000256" key="2">
    <source>
        <dbReference type="ARBA" id="ARBA00009773"/>
    </source>
</evidence>
<gene>
    <name evidence="9" type="ORF">HGG79_15685</name>
</gene>
<comment type="subcellular location">
    <subcellularLocation>
        <location evidence="1">Cell membrane</location>
        <topology evidence="1">Multi-pass membrane protein</topology>
    </subcellularLocation>
</comment>
<reference evidence="9 10" key="1">
    <citation type="submission" date="2020-04" db="EMBL/GenBank/DDBJ databases">
        <title>Genomic insights into acetone-butanol-ethanol (ABE) fermentation by sequencing solventogenic clostridia strains.</title>
        <authorList>
            <person name="Brown S."/>
        </authorList>
    </citation>
    <scope>NUCLEOTIDE SEQUENCE [LARGE SCALE GENOMIC DNA]</scope>
    <source>
        <strain evidence="9 10">DJ011</strain>
    </source>
</reference>
<dbReference type="GO" id="GO:0055085">
    <property type="term" value="P:transmembrane transport"/>
    <property type="evidence" value="ECO:0007669"/>
    <property type="project" value="TreeGrafter"/>
</dbReference>
<evidence type="ECO:0000256" key="3">
    <source>
        <dbReference type="ARBA" id="ARBA00022448"/>
    </source>
</evidence>
<keyword evidence="10" id="KW-1185">Reference proteome</keyword>
<evidence type="ECO:0000256" key="6">
    <source>
        <dbReference type="ARBA" id="ARBA00022989"/>
    </source>
</evidence>
<keyword evidence="4" id="KW-1003">Cell membrane</keyword>
<dbReference type="RefSeq" id="WP_035145976.1">
    <property type="nucleotide sequence ID" value="NZ_JAAZWO010000023.1"/>
</dbReference>
<name>A0A923EC77_CLOTT</name>
<dbReference type="AlphaFoldDB" id="A0A923EC77"/>
<evidence type="ECO:0000256" key="8">
    <source>
        <dbReference type="SAM" id="Phobius"/>
    </source>
</evidence>
<comment type="caution">
    <text evidence="9">The sequence shown here is derived from an EMBL/GenBank/DDBJ whole genome shotgun (WGS) entry which is preliminary data.</text>
</comment>
<feature type="transmembrane region" description="Helical" evidence="8">
    <location>
        <begin position="205"/>
        <end position="227"/>
    </location>
</feature>
<dbReference type="GO" id="GO:0005886">
    <property type="term" value="C:plasma membrane"/>
    <property type="evidence" value="ECO:0007669"/>
    <property type="project" value="UniProtKB-SubCell"/>
</dbReference>
<dbReference type="InterPro" id="IPR002549">
    <property type="entry name" value="AI-2E-like"/>
</dbReference>
<dbReference type="Pfam" id="PF01594">
    <property type="entry name" value="AI-2E_transport"/>
    <property type="match status" value="1"/>
</dbReference>
<sequence>MKNFLKKNKKYILISMIVSILCIMLFRLKIIREITHLLFLSFILAYVLKPINEKLIHLGFNRCFSSVLLICIIIVLFIVGVTFLIPTLFRESSNIGDALHKIEFFINNFYERIKPLSNNKFFYNLLQNAYGRINVTLDNAFNTAFERILLLGENFISFAIVPIIAYYFLSDGKDISNRLLTIFPVKSRNMIRIVAKDIDKILGRYIATQVILCIIVGIFTFIVLLILRVDFPLILSLLNGFFNIIPYFGPVFGAIPSIVVAFLKSPSVAFWTALWLYFIQQVEGNIISPKFIADNISMHPLIVILLLIIGGKIWGFFGMILAIPVGVIIKVVYEDLNYYIF</sequence>
<feature type="transmembrane region" description="Helical" evidence="8">
    <location>
        <begin position="148"/>
        <end position="169"/>
    </location>
</feature>
<feature type="transmembrane region" description="Helical" evidence="8">
    <location>
        <begin position="247"/>
        <end position="279"/>
    </location>
</feature>
<organism evidence="9 10">
    <name type="scientific">Clostridium tetanomorphum</name>
    <dbReference type="NCBI Taxonomy" id="1553"/>
    <lineage>
        <taxon>Bacteria</taxon>
        <taxon>Bacillati</taxon>
        <taxon>Bacillota</taxon>
        <taxon>Clostridia</taxon>
        <taxon>Eubacteriales</taxon>
        <taxon>Clostridiaceae</taxon>
        <taxon>Clostridium</taxon>
    </lineage>
</organism>
<dbReference type="PANTHER" id="PTHR21716">
    <property type="entry name" value="TRANSMEMBRANE PROTEIN"/>
    <property type="match status" value="1"/>
</dbReference>
<evidence type="ECO:0000256" key="7">
    <source>
        <dbReference type="ARBA" id="ARBA00023136"/>
    </source>
</evidence>
<keyword evidence="7 8" id="KW-0472">Membrane</keyword>
<dbReference type="Proteomes" id="UP000563151">
    <property type="component" value="Unassembled WGS sequence"/>
</dbReference>
<accession>A0A923EC77</accession>
<keyword evidence="3" id="KW-0813">Transport</keyword>
<evidence type="ECO:0000256" key="5">
    <source>
        <dbReference type="ARBA" id="ARBA00022692"/>
    </source>
</evidence>
<feature type="transmembrane region" description="Helical" evidence="8">
    <location>
        <begin position="12"/>
        <end position="28"/>
    </location>
</feature>